<dbReference type="Proteomes" id="UP000612329">
    <property type="component" value="Unassembled WGS sequence"/>
</dbReference>
<dbReference type="SUPFAM" id="SSF109604">
    <property type="entry name" value="HD-domain/PDEase-like"/>
    <property type="match status" value="1"/>
</dbReference>
<dbReference type="InterPro" id="IPR006674">
    <property type="entry name" value="HD_domain"/>
</dbReference>
<dbReference type="GO" id="GO:0008832">
    <property type="term" value="F:dGTPase activity"/>
    <property type="evidence" value="ECO:0007669"/>
    <property type="project" value="TreeGrafter"/>
</dbReference>
<dbReference type="PANTHER" id="PTHR11373:SF4">
    <property type="entry name" value="DEOXYNUCLEOSIDE TRIPHOSPHATE TRIPHOSPHOHYDROLASE SAMHD1"/>
    <property type="match status" value="1"/>
</dbReference>
<protein>
    <submittedName>
        <fullName evidence="2">Phosphohydrolase</fullName>
    </submittedName>
</protein>
<sequence length="406" mass="46953">MNKLKIFNDPIYGFITIPNALIFDLIQHKYFQRLRRITQMGMSYLVYPGAHHTRFHHAIGCVHLMKQAVNVLRFKGVSISQEEENALYAAILLHDIGHGPFSHAMEHSIVNTVSHEQISLLFMEQLNREFNSSLTLAIQIFKGEYHRKFMCQLVSGQLDMDRADYLKRDSFYTGVTEGNIGSERLISMLNVVNDILVVEEKGIYSVEKFINARRFMYWQVYLHKTGIVAEQLLIRVLKRAKELKGSGVQLESSYALNYFLDHDITLANFNEDVIKVFSELDDFDIISAMKGWQHHSDFVLSNLCNMIINRTLLKIKVKSEKIPKKSLAKRLEKVMEQHHLTEAEASYFVFTGQMSNQAYMLKTQGINILHKSGKIEDIIEASDQFNLKALSKPVTKYYICYPKEKL</sequence>
<evidence type="ECO:0000259" key="1">
    <source>
        <dbReference type="SMART" id="SM00471"/>
    </source>
</evidence>
<feature type="domain" description="HD/PDEase" evidence="1">
    <location>
        <begin position="50"/>
        <end position="175"/>
    </location>
</feature>
<name>A0A8J3BPG0_9FLAO</name>
<reference evidence="2" key="1">
    <citation type="journal article" date="2014" name="Int. J. Syst. Evol. Microbiol.">
        <title>Complete genome sequence of Corynebacterium casei LMG S-19264T (=DSM 44701T), isolated from a smear-ripened cheese.</title>
        <authorList>
            <consortium name="US DOE Joint Genome Institute (JGI-PGF)"/>
            <person name="Walter F."/>
            <person name="Albersmeier A."/>
            <person name="Kalinowski J."/>
            <person name="Ruckert C."/>
        </authorList>
    </citation>
    <scope>NUCLEOTIDE SEQUENCE</scope>
    <source>
        <strain evidence="2">JCM 12862</strain>
    </source>
</reference>
<dbReference type="InterPro" id="IPR045509">
    <property type="entry name" value="HD_assoc_2"/>
</dbReference>
<dbReference type="EMBL" id="BMNR01000005">
    <property type="protein sequence ID" value="GGK29247.1"/>
    <property type="molecule type" value="Genomic_DNA"/>
</dbReference>
<keyword evidence="3" id="KW-1185">Reference proteome</keyword>
<dbReference type="RefSeq" id="WP_188653501.1">
    <property type="nucleotide sequence ID" value="NZ_BMNR01000005.1"/>
</dbReference>
<dbReference type="PANTHER" id="PTHR11373">
    <property type="entry name" value="DEOXYNUCLEOSIDE TRIPHOSPHATE TRIPHOSPHOHYDROLASE"/>
    <property type="match status" value="1"/>
</dbReference>
<dbReference type="CDD" id="cd00077">
    <property type="entry name" value="HDc"/>
    <property type="match status" value="1"/>
</dbReference>
<dbReference type="Pfam" id="PF19276">
    <property type="entry name" value="HD_assoc_2"/>
    <property type="match status" value="1"/>
</dbReference>
<comment type="caution">
    <text evidence="2">The sequence shown here is derived from an EMBL/GenBank/DDBJ whole genome shotgun (WGS) entry which is preliminary data.</text>
</comment>
<proteinExistence type="predicted"/>
<evidence type="ECO:0000313" key="3">
    <source>
        <dbReference type="Proteomes" id="UP000612329"/>
    </source>
</evidence>
<dbReference type="Pfam" id="PF01966">
    <property type="entry name" value="HD"/>
    <property type="match status" value="1"/>
</dbReference>
<dbReference type="InterPro" id="IPR050135">
    <property type="entry name" value="dGTPase-like"/>
</dbReference>
<organism evidence="2 3">
    <name type="scientific">Yeosuana aromativorans</name>
    <dbReference type="NCBI Taxonomy" id="288019"/>
    <lineage>
        <taxon>Bacteria</taxon>
        <taxon>Pseudomonadati</taxon>
        <taxon>Bacteroidota</taxon>
        <taxon>Flavobacteriia</taxon>
        <taxon>Flavobacteriales</taxon>
        <taxon>Flavobacteriaceae</taxon>
        <taxon>Yeosuana</taxon>
    </lineage>
</organism>
<evidence type="ECO:0000313" key="2">
    <source>
        <dbReference type="EMBL" id="GGK29247.1"/>
    </source>
</evidence>
<dbReference type="GO" id="GO:0006203">
    <property type="term" value="P:dGTP catabolic process"/>
    <property type="evidence" value="ECO:0007669"/>
    <property type="project" value="TreeGrafter"/>
</dbReference>
<dbReference type="InterPro" id="IPR003607">
    <property type="entry name" value="HD/PDEase_dom"/>
</dbReference>
<dbReference type="SMART" id="SM00471">
    <property type="entry name" value="HDc"/>
    <property type="match status" value="1"/>
</dbReference>
<dbReference type="AlphaFoldDB" id="A0A8J3BPG0"/>
<reference evidence="2" key="2">
    <citation type="submission" date="2020-09" db="EMBL/GenBank/DDBJ databases">
        <authorList>
            <person name="Sun Q."/>
            <person name="Ohkuma M."/>
        </authorList>
    </citation>
    <scope>NUCLEOTIDE SEQUENCE</scope>
    <source>
        <strain evidence="2">JCM 12862</strain>
    </source>
</reference>
<gene>
    <name evidence="2" type="ORF">GCM10007962_24350</name>
</gene>
<accession>A0A8J3BPG0</accession>
<dbReference type="Gene3D" id="1.10.3210.10">
    <property type="entry name" value="Hypothetical protein af1432"/>
    <property type="match status" value="1"/>
</dbReference>